<dbReference type="EMBL" id="JAUEPU010000022">
    <property type="protein sequence ID" value="KAK0493981.1"/>
    <property type="molecule type" value="Genomic_DNA"/>
</dbReference>
<comment type="caution">
    <text evidence="1">The sequence shown here is derived from an EMBL/GenBank/DDBJ whole genome shotgun (WGS) entry which is preliminary data.</text>
</comment>
<reference evidence="1" key="1">
    <citation type="submission" date="2023-06" db="EMBL/GenBank/DDBJ databases">
        <authorList>
            <consortium name="Lawrence Berkeley National Laboratory"/>
            <person name="Ahrendt S."/>
            <person name="Sahu N."/>
            <person name="Indic B."/>
            <person name="Wong-Bajracharya J."/>
            <person name="Merenyi Z."/>
            <person name="Ke H.-M."/>
            <person name="Monk M."/>
            <person name="Kocsube S."/>
            <person name="Drula E."/>
            <person name="Lipzen A."/>
            <person name="Balint B."/>
            <person name="Henrissat B."/>
            <person name="Andreopoulos B."/>
            <person name="Martin F.M."/>
            <person name="Harder C.B."/>
            <person name="Rigling D."/>
            <person name="Ford K.L."/>
            <person name="Foster G.D."/>
            <person name="Pangilinan J."/>
            <person name="Papanicolaou A."/>
            <person name="Barry K."/>
            <person name="LaButti K."/>
            <person name="Viragh M."/>
            <person name="Koriabine M."/>
            <person name="Yan M."/>
            <person name="Riley R."/>
            <person name="Champramary S."/>
            <person name="Plett K.L."/>
            <person name="Tsai I.J."/>
            <person name="Slot J."/>
            <person name="Sipos G."/>
            <person name="Plett J."/>
            <person name="Nagy L.G."/>
            <person name="Grigoriev I.V."/>
        </authorList>
    </citation>
    <scope>NUCLEOTIDE SEQUENCE</scope>
    <source>
        <strain evidence="1">HWK02</strain>
    </source>
</reference>
<organism evidence="1 2">
    <name type="scientific">Armillaria luteobubalina</name>
    <dbReference type="NCBI Taxonomy" id="153913"/>
    <lineage>
        <taxon>Eukaryota</taxon>
        <taxon>Fungi</taxon>
        <taxon>Dikarya</taxon>
        <taxon>Basidiomycota</taxon>
        <taxon>Agaricomycotina</taxon>
        <taxon>Agaricomycetes</taxon>
        <taxon>Agaricomycetidae</taxon>
        <taxon>Agaricales</taxon>
        <taxon>Marasmiineae</taxon>
        <taxon>Physalacriaceae</taxon>
        <taxon>Armillaria</taxon>
    </lineage>
</organism>
<protein>
    <recommendedName>
        <fullName evidence="3">DDE Tnp4 domain-containing protein</fullName>
    </recommendedName>
</protein>
<evidence type="ECO:0008006" key="3">
    <source>
        <dbReference type="Google" id="ProtNLM"/>
    </source>
</evidence>
<gene>
    <name evidence="1" type="ORF">EDD18DRAFT_1028772</name>
</gene>
<evidence type="ECO:0000313" key="2">
    <source>
        <dbReference type="Proteomes" id="UP001175228"/>
    </source>
</evidence>
<keyword evidence="2" id="KW-1185">Reference proteome</keyword>
<accession>A0AA39Q0Q9</accession>
<evidence type="ECO:0000313" key="1">
    <source>
        <dbReference type="EMBL" id="KAK0493981.1"/>
    </source>
</evidence>
<dbReference type="Proteomes" id="UP001175228">
    <property type="component" value="Unassembled WGS sequence"/>
</dbReference>
<sequence>RYFKLIIIALSSPPFYTQYVHLPAASDPVPSFISNSHAFFPYFKGALGAIDGTHIDNSPPAIDHESCHNQK</sequence>
<feature type="non-terminal residue" evidence="1">
    <location>
        <position position="71"/>
    </location>
</feature>
<name>A0AA39Q0Q9_9AGAR</name>
<feature type="non-terminal residue" evidence="1">
    <location>
        <position position="1"/>
    </location>
</feature>
<dbReference type="AlphaFoldDB" id="A0AA39Q0Q9"/>
<proteinExistence type="predicted"/>